<evidence type="ECO:0000313" key="5">
    <source>
        <dbReference type="RefSeq" id="XP_016983351.1"/>
    </source>
</evidence>
<dbReference type="OrthoDB" id="7820877at2759"/>
<dbReference type="Proteomes" id="UP001652680">
    <property type="component" value="Unassembled WGS sequence"/>
</dbReference>
<keyword evidence="2" id="KW-0732">Signal</keyword>
<dbReference type="GeneID" id="108047612"/>
<evidence type="ECO:0000256" key="1">
    <source>
        <dbReference type="SAM" id="MobiDB-lite"/>
    </source>
</evidence>
<feature type="region of interest" description="Disordered" evidence="1">
    <location>
        <begin position="50"/>
        <end position="74"/>
    </location>
</feature>
<feature type="signal peptide" evidence="2">
    <location>
        <begin position="1"/>
        <end position="23"/>
    </location>
</feature>
<evidence type="ECO:0000313" key="3">
    <source>
        <dbReference type="EnsemblMetazoa" id="XP_016983351.1"/>
    </source>
</evidence>
<organism evidence="5">
    <name type="scientific">Drosophila rhopaloa</name>
    <name type="common">Fruit fly</name>
    <dbReference type="NCBI Taxonomy" id="1041015"/>
    <lineage>
        <taxon>Eukaryota</taxon>
        <taxon>Metazoa</taxon>
        <taxon>Ecdysozoa</taxon>
        <taxon>Arthropoda</taxon>
        <taxon>Hexapoda</taxon>
        <taxon>Insecta</taxon>
        <taxon>Pterygota</taxon>
        <taxon>Neoptera</taxon>
        <taxon>Endopterygota</taxon>
        <taxon>Diptera</taxon>
        <taxon>Brachycera</taxon>
        <taxon>Muscomorpha</taxon>
        <taxon>Ephydroidea</taxon>
        <taxon>Drosophilidae</taxon>
        <taxon>Drosophila</taxon>
        <taxon>Sophophora</taxon>
    </lineage>
</organism>
<dbReference type="AlphaFoldDB" id="A0A6P4FCU6"/>
<dbReference type="RefSeq" id="XP_016983351.1">
    <property type="nucleotide sequence ID" value="XM_017127862.1"/>
</dbReference>
<dbReference type="EnsemblMetazoa" id="XM_017127862.1">
    <property type="protein sequence ID" value="XP_016983351.1"/>
    <property type="gene ID" value="LOC108047612"/>
</dbReference>
<gene>
    <name evidence="5" type="primary">LOC108047612</name>
    <name evidence="3" type="synonym">108047612</name>
</gene>
<proteinExistence type="predicted"/>
<evidence type="ECO:0000256" key="2">
    <source>
        <dbReference type="SAM" id="SignalP"/>
    </source>
</evidence>
<feature type="chain" id="PRO_5028219242" evidence="2">
    <location>
        <begin position="24"/>
        <end position="74"/>
    </location>
</feature>
<keyword evidence="4" id="KW-1185">Reference proteome</keyword>
<evidence type="ECO:0000313" key="4">
    <source>
        <dbReference type="Proteomes" id="UP001652680"/>
    </source>
</evidence>
<sequence>MEYTAFVFLTLTLVFFMGQDCWAAPPTDDLANFGAMERMIKELTSSILAMSGSSPGQSSGDGNASNVWNEDLQA</sequence>
<accession>A0A6P4FCU6</accession>
<feature type="compositionally biased region" description="Low complexity" evidence="1">
    <location>
        <begin position="51"/>
        <end position="62"/>
    </location>
</feature>
<protein>
    <submittedName>
        <fullName evidence="5">Uncharacterized protein LOC108047612</fullName>
    </submittedName>
</protein>
<name>A0A6P4FCU6_DRORH</name>
<reference evidence="4" key="1">
    <citation type="journal article" date="2021" name="Elife">
        <title>Highly contiguous assemblies of 101 drosophilid genomes.</title>
        <authorList>
            <person name="Kim B.Y."/>
            <person name="Wang J.R."/>
            <person name="Miller D.E."/>
            <person name="Barmina O."/>
            <person name="Delaney E."/>
            <person name="Thompson A."/>
            <person name="Comeault A.A."/>
            <person name="Peede D."/>
            <person name="D'Agostino E.R."/>
            <person name="Pelaez J."/>
            <person name="Aguilar J.M."/>
            <person name="Haji D."/>
            <person name="Matsunaga T."/>
            <person name="Armstrong E.E."/>
            <person name="Zych M."/>
            <person name="Ogawa Y."/>
            <person name="Stamenkovic-Radak M."/>
            <person name="Jelic M."/>
            <person name="Veselinovic M.S."/>
            <person name="Tanaskovic M."/>
            <person name="Eric P."/>
            <person name="Gao J.J."/>
            <person name="Katoh T.K."/>
            <person name="Toda M.J."/>
            <person name="Watabe H."/>
            <person name="Watada M."/>
            <person name="Davis J.S."/>
            <person name="Moyle L.C."/>
            <person name="Manoli G."/>
            <person name="Bertolini E."/>
            <person name="Kostal V."/>
            <person name="Hawley R.S."/>
            <person name="Takahashi A."/>
            <person name="Jones C.D."/>
            <person name="Price D.K."/>
            <person name="Whiteman N."/>
            <person name="Kopp A."/>
            <person name="Matute D.R."/>
            <person name="Petrov D.A."/>
        </authorList>
    </citation>
    <scope>NUCLEOTIDE SEQUENCE [LARGE SCALE GENOMIC DNA]</scope>
</reference>
<reference evidence="3" key="3">
    <citation type="submission" date="2025-05" db="UniProtKB">
        <authorList>
            <consortium name="EnsemblMetazoa"/>
        </authorList>
    </citation>
    <scope>IDENTIFICATION</scope>
</reference>
<dbReference type="OMA" id="GANNVWP"/>
<reference evidence="5" key="2">
    <citation type="submission" date="2025-04" db="UniProtKB">
        <authorList>
            <consortium name="RefSeq"/>
        </authorList>
    </citation>
    <scope>IDENTIFICATION</scope>
</reference>